<accession>A0A2V4B2W1</accession>
<proteinExistence type="predicted"/>
<dbReference type="PANTHER" id="PTHR21666">
    <property type="entry name" value="PEPTIDASE-RELATED"/>
    <property type="match status" value="1"/>
</dbReference>
<dbReference type="SUPFAM" id="SSF51261">
    <property type="entry name" value="Duplicated hybrid motif"/>
    <property type="match status" value="1"/>
</dbReference>
<protein>
    <submittedName>
        <fullName evidence="3">Peptidase</fullName>
    </submittedName>
</protein>
<dbReference type="CDD" id="cd12797">
    <property type="entry name" value="M23_peptidase"/>
    <property type="match status" value="1"/>
</dbReference>
<reference evidence="3 4" key="1">
    <citation type="submission" date="2016-07" db="EMBL/GenBank/DDBJ databases">
        <title>Draft genome sequence of Prauserella muralis DSM 45305, isolated from a mould-covered wall in an indoor environment.</title>
        <authorList>
            <person name="Ruckert C."/>
            <person name="Albersmeier A."/>
            <person name="Jiang C.-L."/>
            <person name="Jiang Y."/>
            <person name="Kalinowski J."/>
            <person name="Schneider O."/>
            <person name="Winkler A."/>
            <person name="Zotchev S.B."/>
        </authorList>
    </citation>
    <scope>NUCLEOTIDE SEQUENCE [LARGE SCALE GENOMIC DNA]</scope>
    <source>
        <strain evidence="3 4">DSM 45305</strain>
    </source>
</reference>
<keyword evidence="1" id="KW-0732">Signal</keyword>
<feature type="domain" description="M23ase beta-sheet core" evidence="2">
    <location>
        <begin position="45"/>
        <end position="139"/>
    </location>
</feature>
<name>A0A2V4B2W1_9PSEU</name>
<evidence type="ECO:0000313" key="4">
    <source>
        <dbReference type="Proteomes" id="UP000249915"/>
    </source>
</evidence>
<dbReference type="AlphaFoldDB" id="A0A2V4B2W1"/>
<dbReference type="Pfam" id="PF01551">
    <property type="entry name" value="Peptidase_M23"/>
    <property type="match status" value="1"/>
</dbReference>
<comment type="caution">
    <text evidence="3">The sequence shown here is derived from an EMBL/GenBank/DDBJ whole genome shotgun (WGS) entry which is preliminary data.</text>
</comment>
<dbReference type="InterPro" id="IPR050570">
    <property type="entry name" value="Cell_wall_metabolism_enzyme"/>
</dbReference>
<sequence length="156" mass="16017">MTAAEAAGASVPALAADEPRFGWPLSPTPAVARPFRPPPSAYGAGHRGVDLAARPGQDVLAAGTGFVVFAGTLAGRGVVSIEHDGGLRTTYEPVAPTVAAGEQVYEGQVIGTVAAGHAGCAAAACLHWGVRRGEEYLDPLRLVRVSIVLRLKPWEA</sequence>
<keyword evidence="4" id="KW-1185">Reference proteome</keyword>
<evidence type="ECO:0000313" key="3">
    <source>
        <dbReference type="EMBL" id="PXY28332.1"/>
    </source>
</evidence>
<organism evidence="3 4">
    <name type="scientific">Prauserella muralis</name>
    <dbReference type="NCBI Taxonomy" id="588067"/>
    <lineage>
        <taxon>Bacteria</taxon>
        <taxon>Bacillati</taxon>
        <taxon>Actinomycetota</taxon>
        <taxon>Actinomycetes</taxon>
        <taxon>Pseudonocardiales</taxon>
        <taxon>Pseudonocardiaceae</taxon>
        <taxon>Prauserella</taxon>
    </lineage>
</organism>
<dbReference type="GO" id="GO:0004222">
    <property type="term" value="F:metalloendopeptidase activity"/>
    <property type="evidence" value="ECO:0007669"/>
    <property type="project" value="TreeGrafter"/>
</dbReference>
<dbReference type="EMBL" id="MASW01000002">
    <property type="protein sequence ID" value="PXY28332.1"/>
    <property type="molecule type" value="Genomic_DNA"/>
</dbReference>
<dbReference type="PANTHER" id="PTHR21666:SF289">
    <property type="entry name" value="L-ALA--D-GLU ENDOPEPTIDASE"/>
    <property type="match status" value="1"/>
</dbReference>
<gene>
    <name evidence="3" type="ORF">BAY60_11820</name>
</gene>
<dbReference type="Proteomes" id="UP000249915">
    <property type="component" value="Unassembled WGS sequence"/>
</dbReference>
<evidence type="ECO:0000256" key="1">
    <source>
        <dbReference type="ARBA" id="ARBA00022729"/>
    </source>
</evidence>
<dbReference type="InterPro" id="IPR016047">
    <property type="entry name" value="M23ase_b-sheet_dom"/>
</dbReference>
<dbReference type="Gene3D" id="2.70.70.10">
    <property type="entry name" value="Glucose Permease (Domain IIA)"/>
    <property type="match status" value="1"/>
</dbReference>
<dbReference type="InterPro" id="IPR011055">
    <property type="entry name" value="Dup_hybrid_motif"/>
</dbReference>
<evidence type="ECO:0000259" key="2">
    <source>
        <dbReference type="Pfam" id="PF01551"/>
    </source>
</evidence>